<dbReference type="Pfam" id="PF06289">
    <property type="entry name" value="FlbD"/>
    <property type="match status" value="1"/>
</dbReference>
<gene>
    <name evidence="1" type="ORF">BHF71_00425</name>
</gene>
<keyword evidence="2" id="KW-1185">Reference proteome</keyword>
<comment type="caution">
    <text evidence="1">The sequence shown here is derived from an EMBL/GenBank/DDBJ whole genome shotgun (WGS) entry which is preliminary data.</text>
</comment>
<dbReference type="RefSeq" id="WP_069655722.1">
    <property type="nucleotide sequence ID" value="NZ_MIJF01000001.1"/>
</dbReference>
<dbReference type="EMBL" id="MIJF01000001">
    <property type="protein sequence ID" value="OEG00409.1"/>
    <property type="molecule type" value="Genomic_DNA"/>
</dbReference>
<dbReference type="InterPro" id="IPR009384">
    <property type="entry name" value="SwrD-like"/>
</dbReference>
<dbReference type="STRING" id="337097.BHF71_00425"/>
<accession>A0A1D2YXH0</accession>
<reference evidence="1 2" key="1">
    <citation type="submission" date="2016-09" db="EMBL/GenBank/DDBJ databases">
        <title>Draft genome sequence for the type strain of Vulcanibacillus modesticaldus BR, a strictly anaerobic, moderately thermophilic, and nitrate-reducing bacterium from deep sea-hydrothermal vents of the Mid-Atlantic Ridge.</title>
        <authorList>
            <person name="Abin C.A."/>
            <person name="Hollibaugh J.T."/>
        </authorList>
    </citation>
    <scope>NUCLEOTIDE SEQUENCE [LARGE SCALE GENOMIC DNA]</scope>
    <source>
        <strain evidence="1 2">BR</strain>
    </source>
</reference>
<dbReference type="PANTHER" id="PTHR39185">
    <property type="entry name" value="SWARMING MOTILITY PROTEIN SWRD"/>
    <property type="match status" value="1"/>
</dbReference>
<keyword evidence="1" id="KW-0282">Flagellum</keyword>
<keyword evidence="1" id="KW-0969">Cilium</keyword>
<evidence type="ECO:0000313" key="1">
    <source>
        <dbReference type="EMBL" id="OEG00409.1"/>
    </source>
</evidence>
<protein>
    <submittedName>
        <fullName evidence="1">Flagellar protein FlbD</fullName>
    </submittedName>
</protein>
<dbReference type="Proteomes" id="UP000243739">
    <property type="component" value="Unassembled WGS sequence"/>
</dbReference>
<sequence length="64" mass="7465">MIYVNRLDGSEFVINPLLIETIEKTPDTIITLTNGKRYIVKQTLEEIIEQFEAFIKRTHSLNVN</sequence>
<organism evidence="1 2">
    <name type="scientific">Vulcanibacillus modesticaldus</name>
    <dbReference type="NCBI Taxonomy" id="337097"/>
    <lineage>
        <taxon>Bacteria</taxon>
        <taxon>Bacillati</taxon>
        <taxon>Bacillota</taxon>
        <taxon>Bacilli</taxon>
        <taxon>Bacillales</taxon>
        <taxon>Bacillaceae</taxon>
        <taxon>Vulcanibacillus</taxon>
    </lineage>
</organism>
<dbReference type="AlphaFoldDB" id="A0A1D2YXH0"/>
<name>A0A1D2YXH0_9BACI</name>
<proteinExistence type="predicted"/>
<dbReference type="PANTHER" id="PTHR39185:SF1">
    <property type="entry name" value="SWARMING MOTILITY PROTEIN SWRD"/>
    <property type="match status" value="1"/>
</dbReference>
<dbReference type="OrthoDB" id="9799862at2"/>
<evidence type="ECO:0000313" key="2">
    <source>
        <dbReference type="Proteomes" id="UP000243739"/>
    </source>
</evidence>
<keyword evidence="1" id="KW-0966">Cell projection</keyword>